<feature type="compositionally biased region" description="Basic and acidic residues" evidence="1">
    <location>
        <begin position="53"/>
        <end position="64"/>
    </location>
</feature>
<dbReference type="Proteomes" id="UP000799764">
    <property type="component" value="Unassembled WGS sequence"/>
</dbReference>
<reference evidence="2" key="1">
    <citation type="journal article" date="2020" name="Stud. Mycol.">
        <title>101 Dothideomycetes genomes: a test case for predicting lifestyles and emergence of pathogens.</title>
        <authorList>
            <person name="Haridas S."/>
            <person name="Albert R."/>
            <person name="Binder M."/>
            <person name="Bloem J."/>
            <person name="Labutti K."/>
            <person name="Salamov A."/>
            <person name="Andreopoulos B."/>
            <person name="Baker S."/>
            <person name="Barry K."/>
            <person name="Bills G."/>
            <person name="Bluhm B."/>
            <person name="Cannon C."/>
            <person name="Castanera R."/>
            <person name="Culley D."/>
            <person name="Daum C."/>
            <person name="Ezra D."/>
            <person name="Gonzalez J."/>
            <person name="Henrissat B."/>
            <person name="Kuo A."/>
            <person name="Liang C."/>
            <person name="Lipzen A."/>
            <person name="Lutzoni F."/>
            <person name="Magnuson J."/>
            <person name="Mondo S."/>
            <person name="Nolan M."/>
            <person name="Ohm R."/>
            <person name="Pangilinan J."/>
            <person name="Park H.-J."/>
            <person name="Ramirez L."/>
            <person name="Alfaro M."/>
            <person name="Sun H."/>
            <person name="Tritt A."/>
            <person name="Yoshinaga Y."/>
            <person name="Zwiers L.-H."/>
            <person name="Turgeon B."/>
            <person name="Goodwin S."/>
            <person name="Spatafora J."/>
            <person name="Crous P."/>
            <person name="Grigoriev I."/>
        </authorList>
    </citation>
    <scope>NUCLEOTIDE SEQUENCE</scope>
    <source>
        <strain evidence="2">CBS 690.94</strain>
    </source>
</reference>
<organism evidence="2 3">
    <name type="scientific">Karstenula rhodostoma CBS 690.94</name>
    <dbReference type="NCBI Taxonomy" id="1392251"/>
    <lineage>
        <taxon>Eukaryota</taxon>
        <taxon>Fungi</taxon>
        <taxon>Dikarya</taxon>
        <taxon>Ascomycota</taxon>
        <taxon>Pezizomycotina</taxon>
        <taxon>Dothideomycetes</taxon>
        <taxon>Pleosporomycetidae</taxon>
        <taxon>Pleosporales</taxon>
        <taxon>Massarineae</taxon>
        <taxon>Didymosphaeriaceae</taxon>
        <taxon>Karstenula</taxon>
    </lineage>
</organism>
<comment type="caution">
    <text evidence="2">The sequence shown here is derived from an EMBL/GenBank/DDBJ whole genome shotgun (WGS) entry which is preliminary data.</text>
</comment>
<gene>
    <name evidence="2" type="ORF">P171DRAFT_20635</name>
</gene>
<keyword evidence="3" id="KW-1185">Reference proteome</keyword>
<name>A0A9P4UJY4_9PLEO</name>
<proteinExistence type="predicted"/>
<feature type="region of interest" description="Disordered" evidence="1">
    <location>
        <begin position="1"/>
        <end position="88"/>
    </location>
</feature>
<sequence length="138" mass="15558">MPARDATAPALNKKEQTVDKSTDSQPRVESESQTDRQISDLALPGHAINKNKGKSEEKQRDRERRKGKKKKKKKDDPKSSMVLRRGLVSSERATKLRIANAPRSMHVFPICDVCIPIVTPKRSKGARVAKEKWWCVGV</sequence>
<feature type="compositionally biased region" description="Basic and acidic residues" evidence="1">
    <location>
        <begin position="12"/>
        <end position="38"/>
    </location>
</feature>
<accession>A0A9P4UJY4</accession>
<dbReference type="EMBL" id="MU001492">
    <property type="protein sequence ID" value="KAF2452168.1"/>
    <property type="molecule type" value="Genomic_DNA"/>
</dbReference>
<evidence type="ECO:0000256" key="1">
    <source>
        <dbReference type="SAM" id="MobiDB-lite"/>
    </source>
</evidence>
<dbReference type="AlphaFoldDB" id="A0A9P4UJY4"/>
<protein>
    <submittedName>
        <fullName evidence="2">Uncharacterized protein</fullName>
    </submittedName>
</protein>
<evidence type="ECO:0000313" key="3">
    <source>
        <dbReference type="Proteomes" id="UP000799764"/>
    </source>
</evidence>
<evidence type="ECO:0000313" key="2">
    <source>
        <dbReference type="EMBL" id="KAF2452168.1"/>
    </source>
</evidence>